<protein>
    <submittedName>
        <fullName evidence="6">MarR family transcriptional regulator</fullName>
    </submittedName>
    <submittedName>
        <fullName evidence="5">Putative transcriptional regulator</fullName>
    </submittedName>
</protein>
<name>A0A650CFF1_SULOH</name>
<evidence type="ECO:0000256" key="1">
    <source>
        <dbReference type="ARBA" id="ARBA00023015"/>
    </source>
</evidence>
<dbReference type="InterPro" id="IPR036388">
    <property type="entry name" value="WH-like_DNA-bd_sf"/>
</dbReference>
<dbReference type="GO" id="GO:0003677">
    <property type="term" value="F:DNA binding"/>
    <property type="evidence" value="ECO:0007669"/>
    <property type="project" value="UniProtKB-KW"/>
</dbReference>
<dbReference type="Proteomes" id="UP000582213">
    <property type="component" value="Unassembled WGS sequence"/>
</dbReference>
<reference evidence="6 7" key="1">
    <citation type="submission" date="2019-10" db="EMBL/GenBank/DDBJ databases">
        <title>Genome Sequences from Six Type Strain Members of the Archaeal Family Sulfolobaceae: Acidianus ambivalens, Acidianus infernus, Metallosphaera prunae, Stygiolobus azoricus, Sulfolobus metallicus, and Sulfurisphaera ohwakuensis.</title>
        <authorList>
            <person name="Counts J.A."/>
            <person name="Kelly R.M."/>
        </authorList>
    </citation>
    <scope>NUCLEOTIDE SEQUENCE [LARGE SCALE GENOMIC DNA]</scope>
    <source>
        <strain evidence="6 7">TA-1</strain>
    </source>
</reference>
<keyword evidence="2" id="KW-0238">DNA-binding</keyword>
<dbReference type="InterPro" id="IPR000835">
    <property type="entry name" value="HTH_MarR-typ"/>
</dbReference>
<reference evidence="5 8" key="2">
    <citation type="submission" date="2020-08" db="EMBL/GenBank/DDBJ databases">
        <title>Genomic Encyclopedia of Type Strains, Phase IV (KMG-IV): sequencing the most valuable type-strain genomes for metagenomic binning, comparative biology and taxonomic classification.</title>
        <authorList>
            <person name="Goeker M."/>
        </authorList>
    </citation>
    <scope>NUCLEOTIDE SEQUENCE [LARGE SCALE GENOMIC DNA]</scope>
    <source>
        <strain evidence="5 8">DSM 12421</strain>
    </source>
</reference>
<dbReference type="EMBL" id="JACHFY010000023">
    <property type="protein sequence ID" value="MBB5254770.1"/>
    <property type="molecule type" value="Genomic_DNA"/>
</dbReference>
<dbReference type="InterPro" id="IPR002831">
    <property type="entry name" value="Tscrpt_reg_TrmB_N"/>
</dbReference>
<dbReference type="GeneID" id="95643107"/>
<dbReference type="Gene3D" id="1.10.10.10">
    <property type="entry name" value="Winged helix-like DNA-binding domain superfamily/Winged helix DNA-binding domain"/>
    <property type="match status" value="1"/>
</dbReference>
<keyword evidence="3" id="KW-0804">Transcription</keyword>
<dbReference type="GO" id="GO:0003700">
    <property type="term" value="F:DNA-binding transcription factor activity"/>
    <property type="evidence" value="ECO:0007669"/>
    <property type="project" value="InterPro"/>
</dbReference>
<evidence type="ECO:0000313" key="5">
    <source>
        <dbReference type="EMBL" id="MBB5254770.1"/>
    </source>
</evidence>
<dbReference type="RefSeq" id="WP_156013954.1">
    <property type="nucleotide sequence ID" value="NZ_AP031374.1"/>
</dbReference>
<dbReference type="Proteomes" id="UP000427373">
    <property type="component" value="Chromosome"/>
</dbReference>
<dbReference type="PANTHER" id="PTHR38465">
    <property type="entry name" value="HTH-TYPE TRANSCRIPTIONAL REGULATOR MJ1563-RELATED"/>
    <property type="match status" value="1"/>
</dbReference>
<keyword evidence="1" id="KW-0805">Transcription regulation</keyword>
<feature type="domain" description="HTH marR-type" evidence="4">
    <location>
        <begin position="17"/>
        <end position="108"/>
    </location>
</feature>
<evidence type="ECO:0000259" key="4">
    <source>
        <dbReference type="SMART" id="SM00347"/>
    </source>
</evidence>
<dbReference type="AlphaFoldDB" id="A0A650CFF1"/>
<evidence type="ECO:0000256" key="3">
    <source>
        <dbReference type="ARBA" id="ARBA00023163"/>
    </source>
</evidence>
<dbReference type="InterPro" id="IPR036390">
    <property type="entry name" value="WH_DNA-bd_sf"/>
</dbReference>
<dbReference type="OrthoDB" id="42111at2157"/>
<organism evidence="6 7">
    <name type="scientific">Sulfurisphaera ohwakuensis</name>
    <dbReference type="NCBI Taxonomy" id="69656"/>
    <lineage>
        <taxon>Archaea</taxon>
        <taxon>Thermoproteota</taxon>
        <taxon>Thermoprotei</taxon>
        <taxon>Sulfolobales</taxon>
        <taxon>Sulfolobaceae</taxon>
        <taxon>Sulfurisphaera</taxon>
    </lineage>
</organism>
<evidence type="ECO:0000313" key="6">
    <source>
        <dbReference type="EMBL" id="QGR16395.1"/>
    </source>
</evidence>
<dbReference type="PANTHER" id="PTHR38465:SF1">
    <property type="entry name" value="HTH-TYPE TRANSCRIPTIONAL REGULATOR MJ1563-RELATED"/>
    <property type="match status" value="1"/>
</dbReference>
<keyword evidence="7" id="KW-1185">Reference proteome</keyword>
<evidence type="ECO:0000313" key="7">
    <source>
        <dbReference type="Proteomes" id="UP000427373"/>
    </source>
</evidence>
<sequence length="123" mass="14309">MSERLKFPDGREVDIHEVLSFLYGLGGSEIQVLHLLLTEGKMSSDEIAEKLKVSKASINKAINTLLDKGLVEREKITEEKRRGRPTFMYYVRKDYMYKKIENDTLSLIFNVRENIKKLLSERA</sequence>
<dbReference type="EMBL" id="CP045484">
    <property type="protein sequence ID" value="QGR16395.1"/>
    <property type="molecule type" value="Genomic_DNA"/>
</dbReference>
<evidence type="ECO:0000256" key="2">
    <source>
        <dbReference type="ARBA" id="ARBA00023125"/>
    </source>
</evidence>
<proteinExistence type="predicted"/>
<evidence type="ECO:0000313" key="8">
    <source>
        <dbReference type="Proteomes" id="UP000582213"/>
    </source>
</evidence>
<dbReference type="CDD" id="cd00090">
    <property type="entry name" value="HTH_ARSR"/>
    <property type="match status" value="1"/>
</dbReference>
<dbReference type="InterPro" id="IPR052362">
    <property type="entry name" value="HTH-GbsR_regulator"/>
</dbReference>
<dbReference type="Pfam" id="PF01978">
    <property type="entry name" value="TrmB"/>
    <property type="match status" value="1"/>
</dbReference>
<dbReference type="SMART" id="SM00347">
    <property type="entry name" value="HTH_MARR"/>
    <property type="match status" value="1"/>
</dbReference>
<dbReference type="SUPFAM" id="SSF46785">
    <property type="entry name" value="Winged helix' DNA-binding domain"/>
    <property type="match status" value="1"/>
</dbReference>
<dbReference type="InterPro" id="IPR011991">
    <property type="entry name" value="ArsR-like_HTH"/>
</dbReference>
<gene>
    <name evidence="6" type="ORF">D1869_03650</name>
    <name evidence="5" type="ORF">HNQ62_002544</name>
</gene>
<dbReference type="KEGG" id="soh:D1869_03650"/>
<accession>A0A650CFF1</accession>